<dbReference type="OMA" id="GILEQDN"/>
<gene>
    <name evidence="2" type="ORF">SPOG_03924</name>
</gene>
<dbReference type="Proteomes" id="UP000015464">
    <property type="component" value="Unassembled WGS sequence"/>
</dbReference>
<dbReference type="AlphaFoldDB" id="S9W4F6"/>
<evidence type="ECO:0000313" key="2">
    <source>
        <dbReference type="EMBL" id="EPY53399.1"/>
    </source>
</evidence>
<feature type="compositionally biased region" description="Polar residues" evidence="1">
    <location>
        <begin position="164"/>
        <end position="179"/>
    </location>
</feature>
<feature type="compositionally biased region" description="Low complexity" evidence="1">
    <location>
        <begin position="14"/>
        <end position="28"/>
    </location>
</feature>
<feature type="compositionally biased region" description="Polar residues" evidence="1">
    <location>
        <begin position="1"/>
        <end position="12"/>
    </location>
</feature>
<dbReference type="GeneID" id="25038241"/>
<dbReference type="EMBL" id="KE546988">
    <property type="protein sequence ID" value="EPY53399.1"/>
    <property type="molecule type" value="Genomic_DNA"/>
</dbReference>
<proteinExistence type="predicted"/>
<feature type="compositionally biased region" description="Low complexity" evidence="1">
    <location>
        <begin position="197"/>
        <end position="211"/>
    </location>
</feature>
<keyword evidence="3" id="KW-1185">Reference proteome</keyword>
<feature type="compositionally biased region" description="Basic and acidic residues" evidence="1">
    <location>
        <begin position="329"/>
        <end position="338"/>
    </location>
</feature>
<feature type="region of interest" description="Disordered" evidence="1">
    <location>
        <begin position="1"/>
        <end position="130"/>
    </location>
</feature>
<organism evidence="2 3">
    <name type="scientific">Schizosaccharomyces cryophilus (strain OY26 / ATCC MYA-4695 / CBS 11777 / NBRC 106824 / NRRL Y48691)</name>
    <name type="common">Fission yeast</name>
    <dbReference type="NCBI Taxonomy" id="653667"/>
    <lineage>
        <taxon>Eukaryota</taxon>
        <taxon>Fungi</taxon>
        <taxon>Dikarya</taxon>
        <taxon>Ascomycota</taxon>
        <taxon>Taphrinomycotina</taxon>
        <taxon>Schizosaccharomycetes</taxon>
        <taxon>Schizosaccharomycetales</taxon>
        <taxon>Schizosaccharomycetaceae</taxon>
        <taxon>Schizosaccharomyces</taxon>
    </lineage>
</organism>
<dbReference type="RefSeq" id="XP_013021642.1">
    <property type="nucleotide sequence ID" value="XM_013166188.1"/>
</dbReference>
<feature type="compositionally biased region" description="Basic and acidic residues" evidence="1">
    <location>
        <begin position="294"/>
        <end position="310"/>
    </location>
</feature>
<feature type="compositionally biased region" description="Low complexity" evidence="1">
    <location>
        <begin position="110"/>
        <end position="127"/>
    </location>
</feature>
<protein>
    <submittedName>
        <fullName evidence="2">Clp1-interacting protein Nsk1</fullName>
    </submittedName>
</protein>
<feature type="region of interest" description="Disordered" evidence="1">
    <location>
        <begin position="157"/>
        <end position="421"/>
    </location>
</feature>
<dbReference type="OrthoDB" id="5414305at2759"/>
<feature type="compositionally biased region" description="Basic residues" evidence="1">
    <location>
        <begin position="380"/>
        <end position="391"/>
    </location>
</feature>
<dbReference type="HOGENOM" id="CLU_652389_0_0_1"/>
<dbReference type="STRING" id="653667.S9W4F6"/>
<feature type="compositionally biased region" description="Pro residues" evidence="1">
    <location>
        <begin position="228"/>
        <end position="240"/>
    </location>
</feature>
<accession>S9W4F6</accession>
<evidence type="ECO:0000256" key="1">
    <source>
        <dbReference type="SAM" id="MobiDB-lite"/>
    </source>
</evidence>
<evidence type="ECO:0000313" key="3">
    <source>
        <dbReference type="Proteomes" id="UP000015464"/>
    </source>
</evidence>
<feature type="compositionally biased region" description="Polar residues" evidence="1">
    <location>
        <begin position="63"/>
        <end position="81"/>
    </location>
</feature>
<reference evidence="2 3" key="1">
    <citation type="journal article" date="2011" name="Science">
        <title>Comparative functional genomics of the fission yeasts.</title>
        <authorList>
            <person name="Rhind N."/>
            <person name="Chen Z."/>
            <person name="Yassour M."/>
            <person name="Thompson D.A."/>
            <person name="Haas B.J."/>
            <person name="Habib N."/>
            <person name="Wapinski I."/>
            <person name="Roy S."/>
            <person name="Lin M.F."/>
            <person name="Heiman D.I."/>
            <person name="Young S.K."/>
            <person name="Furuya K."/>
            <person name="Guo Y."/>
            <person name="Pidoux A."/>
            <person name="Chen H.M."/>
            <person name="Robbertse B."/>
            <person name="Goldberg J.M."/>
            <person name="Aoki K."/>
            <person name="Bayne E.H."/>
            <person name="Berlin A.M."/>
            <person name="Desjardins C.A."/>
            <person name="Dobbs E."/>
            <person name="Dukaj L."/>
            <person name="Fan L."/>
            <person name="FitzGerald M.G."/>
            <person name="French C."/>
            <person name="Gujja S."/>
            <person name="Hansen K."/>
            <person name="Keifenheim D."/>
            <person name="Levin J.Z."/>
            <person name="Mosher R.A."/>
            <person name="Mueller C.A."/>
            <person name="Pfiffner J."/>
            <person name="Priest M."/>
            <person name="Russ C."/>
            <person name="Smialowska A."/>
            <person name="Swoboda P."/>
            <person name="Sykes S.M."/>
            <person name="Vaughn M."/>
            <person name="Vengrova S."/>
            <person name="Yoder R."/>
            <person name="Zeng Q."/>
            <person name="Allshire R."/>
            <person name="Baulcombe D."/>
            <person name="Birren B.W."/>
            <person name="Brown W."/>
            <person name="Ekwall K."/>
            <person name="Kellis M."/>
            <person name="Leatherwood J."/>
            <person name="Levin H."/>
            <person name="Margalit H."/>
            <person name="Martienssen R."/>
            <person name="Nieduszynski C.A."/>
            <person name="Spatafora J.W."/>
            <person name="Friedman N."/>
            <person name="Dalgaard J.Z."/>
            <person name="Baumann P."/>
            <person name="Niki H."/>
            <person name="Regev A."/>
            <person name="Nusbaum C."/>
        </authorList>
    </citation>
    <scope>NUCLEOTIDE SEQUENCE [LARGE SCALE GENOMIC DNA]</scope>
    <source>
        <strain evidence="3">OY26 / ATCC MYA-4695 / CBS 11777 / NBRC 106824 / NRRL Y48691</strain>
    </source>
</reference>
<name>S9W4F6_SCHCR</name>
<sequence>MSGSSRFSNTDITPFLSLPSVPLSSVSVHGRPSFHSSLASSPLRILSPFKPPSSSFPRVGSPSKATSPSVISSLQEKTSTPSKKRDVSSDSSPSPKTFLPTKTAGNEQNPTSTPKMPSSPSSTLTPPGILEQDNFFSARSKRKNNLFLVDENGSSRVVLGTPSRVPSPTKTGSMLNSPPSRVELKNSPKLSTSSIHSPPLRSPVRSPLRTPLSPPSRKRLRAKNEPVSPTPASPSPPPKLPSILGRPRRLAAMEASPAIRRALASSRQTKLASDHSAKINAVPHAKGETSFSKKIKELTSSDGNHGEKALRQRNVKSSGAPDKIFSPQERAEENDVHNVDPLSRRKPFGEENGAQPSQRRSDPANKKPVNVDAKKSPSNSKRKVKWSKKLVHGSSDTEPTSPSRPSKSEPSKSCLASKLRD</sequence>